<dbReference type="EMBL" id="GBXM01063611">
    <property type="protein sequence ID" value="JAH44966.1"/>
    <property type="molecule type" value="Transcribed_RNA"/>
</dbReference>
<proteinExistence type="predicted"/>
<organism evidence="1">
    <name type="scientific">Anguilla anguilla</name>
    <name type="common">European freshwater eel</name>
    <name type="synonym">Muraena anguilla</name>
    <dbReference type="NCBI Taxonomy" id="7936"/>
    <lineage>
        <taxon>Eukaryota</taxon>
        <taxon>Metazoa</taxon>
        <taxon>Chordata</taxon>
        <taxon>Craniata</taxon>
        <taxon>Vertebrata</taxon>
        <taxon>Euteleostomi</taxon>
        <taxon>Actinopterygii</taxon>
        <taxon>Neopterygii</taxon>
        <taxon>Teleostei</taxon>
        <taxon>Anguilliformes</taxon>
        <taxon>Anguillidae</taxon>
        <taxon>Anguilla</taxon>
    </lineage>
</organism>
<evidence type="ECO:0000313" key="1">
    <source>
        <dbReference type="EMBL" id="JAH44966.1"/>
    </source>
</evidence>
<accession>A0A0E9SUJ4</accession>
<protein>
    <submittedName>
        <fullName evidence="1">Uncharacterized protein</fullName>
    </submittedName>
</protein>
<name>A0A0E9SUJ4_ANGAN</name>
<dbReference type="AlphaFoldDB" id="A0A0E9SUJ4"/>
<reference evidence="1" key="2">
    <citation type="journal article" date="2015" name="Fish Shellfish Immunol.">
        <title>Early steps in the European eel (Anguilla anguilla)-Vibrio vulnificus interaction in the gills: Role of the RtxA13 toxin.</title>
        <authorList>
            <person name="Callol A."/>
            <person name="Pajuelo D."/>
            <person name="Ebbesson L."/>
            <person name="Teles M."/>
            <person name="MacKenzie S."/>
            <person name="Amaro C."/>
        </authorList>
    </citation>
    <scope>NUCLEOTIDE SEQUENCE</scope>
</reference>
<sequence length="46" mass="5308">MCLLAAAKILMNMQYHSFTTSQHCCRTPEQCPYNSTKPIIYTVKQL</sequence>
<reference evidence="1" key="1">
    <citation type="submission" date="2014-11" db="EMBL/GenBank/DDBJ databases">
        <authorList>
            <person name="Amaro Gonzalez C."/>
        </authorList>
    </citation>
    <scope>NUCLEOTIDE SEQUENCE</scope>
</reference>